<gene>
    <name evidence="2" type="ORF">IF651_12610</name>
</gene>
<keyword evidence="3" id="KW-1185">Reference proteome</keyword>
<name>A0A927J109_9MICO</name>
<accession>A0A927J109</accession>
<evidence type="ECO:0008006" key="4">
    <source>
        <dbReference type="Google" id="ProtNLM"/>
    </source>
</evidence>
<feature type="region of interest" description="Disordered" evidence="1">
    <location>
        <begin position="73"/>
        <end position="93"/>
    </location>
</feature>
<comment type="caution">
    <text evidence="2">The sequence shown here is derived from an EMBL/GenBank/DDBJ whole genome shotgun (WGS) entry which is preliminary data.</text>
</comment>
<proteinExistence type="predicted"/>
<protein>
    <recommendedName>
        <fullName evidence="4">YtxH domain-containing protein</fullName>
    </recommendedName>
</protein>
<dbReference type="EMBL" id="JACYHB010000010">
    <property type="protein sequence ID" value="MBD8079897.1"/>
    <property type="molecule type" value="Genomic_DNA"/>
</dbReference>
<evidence type="ECO:0000256" key="1">
    <source>
        <dbReference type="SAM" id="MobiDB-lite"/>
    </source>
</evidence>
<organism evidence="2 3">
    <name type="scientific">Cellulosimicrobium arenosum</name>
    <dbReference type="NCBI Taxonomy" id="2708133"/>
    <lineage>
        <taxon>Bacteria</taxon>
        <taxon>Bacillati</taxon>
        <taxon>Actinomycetota</taxon>
        <taxon>Actinomycetes</taxon>
        <taxon>Micrococcales</taxon>
        <taxon>Promicromonosporaceae</taxon>
        <taxon>Cellulosimicrobium</taxon>
    </lineage>
</organism>
<reference evidence="2" key="1">
    <citation type="journal article" date="2018" name="Curr. Microbiol.">
        <title>Cellulosimicrobium arenosum sp. nov., Isolated from Marine Sediment Sand.</title>
        <authorList>
            <person name="Oh M."/>
            <person name="Kim J.H."/>
            <person name="Yoon J.H."/>
            <person name="Schumann P."/>
            <person name="Kim W."/>
        </authorList>
    </citation>
    <scope>NUCLEOTIDE SEQUENCE</scope>
    <source>
        <strain evidence="2">KCTC 49039</strain>
    </source>
</reference>
<evidence type="ECO:0000313" key="2">
    <source>
        <dbReference type="EMBL" id="MBD8079897.1"/>
    </source>
</evidence>
<dbReference type="AlphaFoldDB" id="A0A927J109"/>
<reference evidence="2" key="2">
    <citation type="submission" date="2020-09" db="EMBL/GenBank/DDBJ databases">
        <authorList>
            <person name="Yu Y."/>
        </authorList>
    </citation>
    <scope>NUCLEOTIDE SEQUENCE</scope>
    <source>
        <strain evidence="2">KCTC 49039</strain>
    </source>
</reference>
<evidence type="ECO:0000313" key="3">
    <source>
        <dbReference type="Proteomes" id="UP000610846"/>
    </source>
</evidence>
<dbReference type="Proteomes" id="UP000610846">
    <property type="component" value="Unassembled WGS sequence"/>
</dbReference>
<dbReference type="RefSeq" id="WP_191829484.1">
    <property type="nucleotide sequence ID" value="NZ_JACYHB010000010.1"/>
</dbReference>
<sequence length="93" mass="10017">MKSKIALVVGIGIGYVLGTRAGRERFEQIRGKAEELWHSEDVQSAVGSAQEKVTAVAKEQGAKVAGVIKEQSVSALGRHKDEPDPKSADDFRI</sequence>
<feature type="compositionally biased region" description="Basic and acidic residues" evidence="1">
    <location>
        <begin position="78"/>
        <end position="93"/>
    </location>
</feature>